<evidence type="ECO:0000256" key="1">
    <source>
        <dbReference type="ARBA" id="ARBA00004141"/>
    </source>
</evidence>
<evidence type="ECO:0000259" key="8">
    <source>
        <dbReference type="PROSITE" id="PS50850"/>
    </source>
</evidence>
<keyword evidence="3 7" id="KW-0812">Transmembrane</keyword>
<dbReference type="Gene3D" id="1.20.1250.20">
    <property type="entry name" value="MFS general substrate transporter like domains"/>
    <property type="match status" value="1"/>
</dbReference>
<feature type="region of interest" description="Disordered" evidence="6">
    <location>
        <begin position="1"/>
        <end position="21"/>
    </location>
</feature>
<dbReference type="PROSITE" id="PS50850">
    <property type="entry name" value="MFS"/>
    <property type="match status" value="1"/>
</dbReference>
<dbReference type="Pfam" id="PF07690">
    <property type="entry name" value="MFS_1"/>
    <property type="match status" value="1"/>
</dbReference>
<evidence type="ECO:0000256" key="7">
    <source>
        <dbReference type="SAM" id="Phobius"/>
    </source>
</evidence>
<dbReference type="InterPro" id="IPR036259">
    <property type="entry name" value="MFS_trans_sf"/>
</dbReference>
<gene>
    <name evidence="9" type="ORF">HGRIS_005057</name>
</gene>
<dbReference type="Proteomes" id="UP001556367">
    <property type="component" value="Unassembled WGS sequence"/>
</dbReference>
<dbReference type="SUPFAM" id="SSF103473">
    <property type="entry name" value="MFS general substrate transporter"/>
    <property type="match status" value="1"/>
</dbReference>
<organism evidence="9 10">
    <name type="scientific">Hohenbuehelia grisea</name>
    <dbReference type="NCBI Taxonomy" id="104357"/>
    <lineage>
        <taxon>Eukaryota</taxon>
        <taxon>Fungi</taxon>
        <taxon>Dikarya</taxon>
        <taxon>Basidiomycota</taxon>
        <taxon>Agaricomycotina</taxon>
        <taxon>Agaricomycetes</taxon>
        <taxon>Agaricomycetidae</taxon>
        <taxon>Agaricales</taxon>
        <taxon>Pleurotineae</taxon>
        <taxon>Pleurotaceae</taxon>
        <taxon>Hohenbuehelia</taxon>
    </lineage>
</organism>
<feature type="transmembrane region" description="Helical" evidence="7">
    <location>
        <begin position="159"/>
        <end position="187"/>
    </location>
</feature>
<evidence type="ECO:0000256" key="2">
    <source>
        <dbReference type="ARBA" id="ARBA00022448"/>
    </source>
</evidence>
<reference evidence="10" key="1">
    <citation type="submission" date="2024-06" db="EMBL/GenBank/DDBJ databases">
        <title>Multi-omics analyses provide insights into the biosynthesis of the anticancer antibiotic pleurotin in Hohenbuehelia grisea.</title>
        <authorList>
            <person name="Weaver J.A."/>
            <person name="Alberti F."/>
        </authorList>
    </citation>
    <scope>NUCLEOTIDE SEQUENCE [LARGE SCALE GENOMIC DNA]</scope>
    <source>
        <strain evidence="10">T-177</strain>
    </source>
</reference>
<dbReference type="InterPro" id="IPR011701">
    <property type="entry name" value="MFS"/>
</dbReference>
<dbReference type="PANTHER" id="PTHR23504">
    <property type="entry name" value="MAJOR FACILITATOR SUPERFAMILY DOMAIN-CONTAINING PROTEIN 10"/>
    <property type="match status" value="1"/>
</dbReference>
<feature type="transmembrane region" description="Helical" evidence="7">
    <location>
        <begin position="207"/>
        <end position="229"/>
    </location>
</feature>
<accession>A0ABR3JDV3</accession>
<dbReference type="InterPro" id="IPR020846">
    <property type="entry name" value="MFS_dom"/>
</dbReference>
<proteinExistence type="predicted"/>
<keyword evidence="2" id="KW-0813">Transport</keyword>
<sequence>MIPRSARTAASRIDDRDEDSVRVQPVTPLPKLQLSVILLMQAAEQIGGSVIYPFVNQFVRETGITGGDEAKTGYYAGIIGSVLFIAECVSVLFWCRASDRVGRRPVMLLAMLGLCLSILGTGLSTHYVPLLLCQATLGLFNGSVGASKNIMAEMSDSTNIAAALAFVPFTVATGVSLGSFVGGALAMPSKRWPGTFGKLAFFVSHPYFLPCAVAGLYSATCLFLGAVFLKETLPVLVKQKKRIPQASAGAHPWSNLLKFRRDNVAYSTVPAATRAQDSVPELEIGETTSSDTDGPAPASPPLKDVLIPRVVLSFVLQIFIGFTYQSWLVLLPLMYSTSIPLGGLGLEPSQIGTVLSVSGFAAGMFQLAFFGWSVRRFGPRTVLCAGLACFFIGFSVFPVASAYAQPAGRVDGKVVFLVGVQICAFLVSKMSWGSNLIFVISSAPTPESLATVNGLAQLLHSMARGIAPAVTASLFSLSIKYQLAGGLLVYWFLLTFILCGILVGSRLPKGLQGAEK</sequence>
<keyword evidence="10" id="KW-1185">Reference proteome</keyword>
<dbReference type="PANTHER" id="PTHR23504:SF15">
    <property type="entry name" value="MAJOR FACILITATOR SUPERFAMILY (MFS) PROFILE DOMAIN-CONTAINING PROTEIN"/>
    <property type="match status" value="1"/>
</dbReference>
<feature type="transmembrane region" description="Helical" evidence="7">
    <location>
        <begin position="350"/>
        <end position="370"/>
    </location>
</feature>
<feature type="domain" description="Major facilitator superfamily (MFS) profile" evidence="8">
    <location>
        <begin position="33"/>
        <end position="503"/>
    </location>
</feature>
<name>A0ABR3JDV3_9AGAR</name>
<evidence type="ECO:0000256" key="4">
    <source>
        <dbReference type="ARBA" id="ARBA00022989"/>
    </source>
</evidence>
<feature type="transmembrane region" description="Helical" evidence="7">
    <location>
        <begin position="487"/>
        <end position="507"/>
    </location>
</feature>
<evidence type="ECO:0000313" key="10">
    <source>
        <dbReference type="Proteomes" id="UP001556367"/>
    </source>
</evidence>
<keyword evidence="5 7" id="KW-0472">Membrane</keyword>
<feature type="compositionally biased region" description="Basic and acidic residues" evidence="6">
    <location>
        <begin position="12"/>
        <end position="21"/>
    </location>
</feature>
<evidence type="ECO:0000256" key="5">
    <source>
        <dbReference type="ARBA" id="ARBA00023136"/>
    </source>
</evidence>
<evidence type="ECO:0000313" key="9">
    <source>
        <dbReference type="EMBL" id="KAL0953884.1"/>
    </source>
</evidence>
<feature type="transmembrane region" description="Helical" evidence="7">
    <location>
        <begin position="106"/>
        <end position="123"/>
    </location>
</feature>
<feature type="transmembrane region" description="Helical" evidence="7">
    <location>
        <begin position="382"/>
        <end position="404"/>
    </location>
</feature>
<feature type="transmembrane region" description="Helical" evidence="7">
    <location>
        <begin position="310"/>
        <end position="330"/>
    </location>
</feature>
<comment type="caution">
    <text evidence="9">The sequence shown here is derived from an EMBL/GenBank/DDBJ whole genome shotgun (WGS) entry which is preliminary data.</text>
</comment>
<feature type="transmembrane region" description="Helical" evidence="7">
    <location>
        <begin position="74"/>
        <end position="94"/>
    </location>
</feature>
<dbReference type="EMBL" id="JASNQZ010000008">
    <property type="protein sequence ID" value="KAL0953884.1"/>
    <property type="molecule type" value="Genomic_DNA"/>
</dbReference>
<evidence type="ECO:0000256" key="6">
    <source>
        <dbReference type="SAM" id="MobiDB-lite"/>
    </source>
</evidence>
<keyword evidence="4 7" id="KW-1133">Transmembrane helix</keyword>
<protein>
    <recommendedName>
        <fullName evidence="8">Major facilitator superfamily (MFS) profile domain-containing protein</fullName>
    </recommendedName>
</protein>
<comment type="subcellular location">
    <subcellularLocation>
        <location evidence="1">Membrane</location>
        <topology evidence="1">Multi-pass membrane protein</topology>
    </subcellularLocation>
</comment>
<evidence type="ECO:0000256" key="3">
    <source>
        <dbReference type="ARBA" id="ARBA00022692"/>
    </source>
</evidence>